<protein>
    <recommendedName>
        <fullName evidence="1">Vacuolar protein-sorting-associated protein 36</fullName>
    </recommendedName>
    <alternativeName>
        <fullName evidence="1">ESCRT-II complex subunit VPS36</fullName>
    </alternativeName>
</protein>
<dbReference type="STRING" id="43335.A0A4U5MBD1"/>
<comment type="similarity">
    <text evidence="1">Belongs to the VPS36 family.</text>
</comment>
<feature type="region of interest" description="Disordered" evidence="2">
    <location>
        <begin position="110"/>
        <end position="136"/>
    </location>
</feature>
<dbReference type="GO" id="GO:0032266">
    <property type="term" value="F:phosphatidylinositol-3-phosphate binding"/>
    <property type="evidence" value="ECO:0007669"/>
    <property type="project" value="UniProtKB-UniRule"/>
</dbReference>
<organism evidence="3">
    <name type="scientific">Populus alba</name>
    <name type="common">White poplar</name>
    <dbReference type="NCBI Taxonomy" id="43335"/>
    <lineage>
        <taxon>Eukaryota</taxon>
        <taxon>Viridiplantae</taxon>
        <taxon>Streptophyta</taxon>
        <taxon>Embryophyta</taxon>
        <taxon>Tracheophyta</taxon>
        <taxon>Spermatophyta</taxon>
        <taxon>Magnoliopsida</taxon>
        <taxon>eudicotyledons</taxon>
        <taxon>Gunneridae</taxon>
        <taxon>Pentapetalae</taxon>
        <taxon>rosids</taxon>
        <taxon>fabids</taxon>
        <taxon>Malpighiales</taxon>
        <taxon>Salicaceae</taxon>
        <taxon>Saliceae</taxon>
        <taxon>Populus</taxon>
    </lineage>
</organism>
<comment type="subunit">
    <text evidence="1">Component of the endosomal sorting complex required for transport II (ESCRT-II).</text>
</comment>
<comment type="subcellular location">
    <subcellularLocation>
        <location evidence="1">Cytoplasm</location>
    </subcellularLocation>
    <subcellularLocation>
        <location evidence="1">Endosome</location>
    </subcellularLocation>
</comment>
<keyword evidence="1" id="KW-0813">Transport</keyword>
<comment type="caution">
    <text evidence="3">The sequence shown here is derived from an EMBL/GenBank/DDBJ whole genome shotgun (WGS) entry which is preliminary data.</text>
</comment>
<accession>A0A4U5MBD1</accession>
<dbReference type="Gene3D" id="6.10.140.260">
    <property type="match status" value="1"/>
</dbReference>
<dbReference type="PANTHER" id="PTHR13128:SF12">
    <property type="entry name" value="VACUOLAR PROTEIN-SORTING-ASSOCIATED PROTEIN 36"/>
    <property type="match status" value="1"/>
</dbReference>
<dbReference type="EMBL" id="RCHU01001203">
    <property type="protein sequence ID" value="TKR66446.1"/>
    <property type="molecule type" value="Genomic_DNA"/>
</dbReference>
<gene>
    <name evidence="3" type="ORF">D5086_0000311360</name>
</gene>
<dbReference type="AlphaFoldDB" id="A0A4U5MBD1"/>
<feature type="compositionally biased region" description="Basic and acidic residues" evidence="2">
    <location>
        <begin position="126"/>
        <end position="136"/>
    </location>
</feature>
<dbReference type="GO" id="GO:0043130">
    <property type="term" value="F:ubiquitin binding"/>
    <property type="evidence" value="ECO:0007669"/>
    <property type="project" value="UniProtKB-UniRule"/>
</dbReference>
<reference evidence="3" key="1">
    <citation type="submission" date="2018-10" db="EMBL/GenBank/DDBJ databases">
        <title>Population genomic analysis revealed the cold adaptation of white poplar.</title>
        <authorList>
            <person name="Liu Y.-J."/>
        </authorList>
    </citation>
    <scope>NUCLEOTIDE SEQUENCE [LARGE SCALE GENOMIC DNA]</scope>
    <source>
        <strain evidence="3">PAL-ZL1</strain>
    </source>
</reference>
<dbReference type="GO" id="GO:0031902">
    <property type="term" value="C:late endosome membrane"/>
    <property type="evidence" value="ECO:0007669"/>
    <property type="project" value="UniProtKB-UniRule"/>
</dbReference>
<evidence type="ECO:0000256" key="2">
    <source>
        <dbReference type="SAM" id="MobiDB-lite"/>
    </source>
</evidence>
<dbReference type="InterPro" id="IPR040608">
    <property type="entry name" value="Snf8/Vps36"/>
</dbReference>
<keyword evidence="1" id="KW-0653">Protein transport</keyword>
<dbReference type="GO" id="GO:0043328">
    <property type="term" value="P:protein transport to vacuole involved in ubiquitin-dependent protein catabolic process via the multivesicular body sorting pathway"/>
    <property type="evidence" value="ECO:0007669"/>
    <property type="project" value="UniProtKB-UniRule"/>
</dbReference>
<proteinExistence type="inferred from homology"/>
<evidence type="ECO:0000313" key="3">
    <source>
        <dbReference type="EMBL" id="TKR66446.1"/>
    </source>
</evidence>
<feature type="compositionally biased region" description="Low complexity" evidence="2">
    <location>
        <begin position="112"/>
        <end position="121"/>
    </location>
</feature>
<keyword evidence="1" id="KW-0967">Endosome</keyword>
<comment type="function">
    <text evidence="1">Component of the ESCRT-II complex (endosomal sorting complex required for transport II), which is required for multivesicular body (MVB) formation and sorting of endosomal cargo proteins into MVBs.</text>
</comment>
<keyword evidence="1" id="KW-0963">Cytoplasm</keyword>
<dbReference type="InterPro" id="IPR037855">
    <property type="entry name" value="Vps36"/>
</dbReference>
<dbReference type="GO" id="GO:0000814">
    <property type="term" value="C:ESCRT II complex"/>
    <property type="evidence" value="ECO:0007669"/>
    <property type="project" value="UniProtKB-UniRule"/>
</dbReference>
<sequence length="136" mass="15181">MKSIKSMFHSPRIRFQISMHSRSVVVTLVIRGKGGIDDFFDKVLGLLERKGLGDSDGSLRLVGVAGILRKEQEMWQSTGKGMQEAFQDLNALLSKVKEMVMLAEKMRQKLLSGSSSQSSSGNDEEMGSKEDKQEWL</sequence>
<dbReference type="Pfam" id="PF04157">
    <property type="entry name" value="EAP30"/>
    <property type="match status" value="1"/>
</dbReference>
<name>A0A4U5MBD1_POPAL</name>
<dbReference type="PANTHER" id="PTHR13128">
    <property type="entry name" value="VACUOLAR PROTEIN-SORTING-ASSOCIATED PROTEIN 36"/>
    <property type="match status" value="1"/>
</dbReference>
<evidence type="ECO:0000256" key="1">
    <source>
        <dbReference type="RuleBase" id="RU367095"/>
    </source>
</evidence>